<reference evidence="2" key="1">
    <citation type="submission" date="2016-11" db="UniProtKB">
        <authorList>
            <consortium name="WormBaseParasite"/>
        </authorList>
    </citation>
    <scope>IDENTIFICATION</scope>
</reference>
<protein>
    <submittedName>
        <fullName evidence="2">Ovule protein</fullName>
    </submittedName>
</protein>
<sequence>MAPPKTPRQVKAFCSISNQPLKHRYRSNSENIIGRTRQQTSPARPKPSQATLLLAKPNAIAVFLFSALREFKFMKYLNL</sequence>
<dbReference type="AlphaFoldDB" id="A0A1I7WHE2"/>
<evidence type="ECO:0000313" key="2">
    <source>
        <dbReference type="WBParaSite" id="Hba_04396"/>
    </source>
</evidence>
<proteinExistence type="predicted"/>
<evidence type="ECO:0000313" key="1">
    <source>
        <dbReference type="Proteomes" id="UP000095283"/>
    </source>
</evidence>
<organism evidence="1 2">
    <name type="scientific">Heterorhabditis bacteriophora</name>
    <name type="common">Entomopathogenic nematode worm</name>
    <dbReference type="NCBI Taxonomy" id="37862"/>
    <lineage>
        <taxon>Eukaryota</taxon>
        <taxon>Metazoa</taxon>
        <taxon>Ecdysozoa</taxon>
        <taxon>Nematoda</taxon>
        <taxon>Chromadorea</taxon>
        <taxon>Rhabditida</taxon>
        <taxon>Rhabditina</taxon>
        <taxon>Rhabditomorpha</taxon>
        <taxon>Strongyloidea</taxon>
        <taxon>Heterorhabditidae</taxon>
        <taxon>Heterorhabditis</taxon>
    </lineage>
</organism>
<dbReference type="WBParaSite" id="Hba_04396">
    <property type="protein sequence ID" value="Hba_04396"/>
    <property type="gene ID" value="Hba_04396"/>
</dbReference>
<accession>A0A1I7WHE2</accession>
<keyword evidence="1" id="KW-1185">Reference proteome</keyword>
<name>A0A1I7WHE2_HETBA</name>
<dbReference type="Proteomes" id="UP000095283">
    <property type="component" value="Unplaced"/>
</dbReference>